<organism evidence="13 15">
    <name type="scientific">Acanthaster planci</name>
    <name type="common">Crown-of-thorns starfish</name>
    <dbReference type="NCBI Taxonomy" id="133434"/>
    <lineage>
        <taxon>Eukaryota</taxon>
        <taxon>Metazoa</taxon>
        <taxon>Echinodermata</taxon>
        <taxon>Eleutherozoa</taxon>
        <taxon>Asterozoa</taxon>
        <taxon>Asteroidea</taxon>
        <taxon>Valvatacea</taxon>
        <taxon>Valvatida</taxon>
        <taxon>Acanthasteridae</taxon>
        <taxon>Acanthaster</taxon>
    </lineage>
</organism>
<dbReference type="GO" id="GO:0000139">
    <property type="term" value="C:Golgi membrane"/>
    <property type="evidence" value="ECO:0007669"/>
    <property type="project" value="UniProtKB-SubCell"/>
</dbReference>
<dbReference type="GO" id="GO:0006888">
    <property type="term" value="P:endoplasmic reticulum to Golgi vesicle-mediated transport"/>
    <property type="evidence" value="ECO:0007669"/>
    <property type="project" value="TreeGrafter"/>
</dbReference>
<evidence type="ECO:0000256" key="2">
    <source>
        <dbReference type="ARBA" id="ARBA00008025"/>
    </source>
</evidence>
<keyword evidence="10" id="KW-0175">Coiled coil</keyword>
<evidence type="ECO:0000259" key="11">
    <source>
        <dbReference type="PROSITE" id="PS50859"/>
    </source>
</evidence>
<dbReference type="PANTHER" id="PTHR45806:SF1">
    <property type="entry name" value="SYNAPTOBREVIN HOMOLOG YKT6"/>
    <property type="match status" value="1"/>
</dbReference>
<dbReference type="InterPro" id="IPR045848">
    <property type="entry name" value="R-SNARE_YKT6"/>
</dbReference>
<dbReference type="Proteomes" id="UP000694845">
    <property type="component" value="Unplaced"/>
</dbReference>
<dbReference type="InterPro" id="IPR042855">
    <property type="entry name" value="V_SNARE_CC"/>
</dbReference>
<keyword evidence="5" id="KW-0564">Palmitate</keyword>
<evidence type="ECO:0000313" key="15">
    <source>
        <dbReference type="RefSeq" id="XP_022106713.1"/>
    </source>
</evidence>
<evidence type="ECO:0000259" key="12">
    <source>
        <dbReference type="PROSITE" id="PS50892"/>
    </source>
</evidence>
<dbReference type="PROSITE" id="PS50859">
    <property type="entry name" value="LONGIN"/>
    <property type="match status" value="1"/>
</dbReference>
<keyword evidence="3" id="KW-0488">Methylation</keyword>
<name>A0A8B7ZM68_ACAPL</name>
<evidence type="ECO:0000256" key="9">
    <source>
        <dbReference type="ARBA" id="ARBA00025701"/>
    </source>
</evidence>
<keyword evidence="13" id="KW-1185">Reference proteome</keyword>
<evidence type="ECO:0000256" key="4">
    <source>
        <dbReference type="ARBA" id="ARBA00023136"/>
    </source>
</evidence>
<dbReference type="RefSeq" id="XP_022106713.1">
    <property type="nucleotide sequence ID" value="XM_022251021.1"/>
</dbReference>
<comment type="subcellular location">
    <subcellularLocation>
        <location evidence="9">Cytoplasmic vesicle membrane</location>
        <topology evidence="9">Lipid-anchor</topology>
        <orientation evidence="9">Cytoplasmic side</orientation>
    </subcellularLocation>
    <subcellularLocation>
        <location evidence="1">Golgi apparatus membrane</location>
        <topology evidence="1">Lipid-anchor</topology>
        <orientation evidence="1">Cytoplasmic side</orientation>
    </subcellularLocation>
</comment>
<dbReference type="InterPro" id="IPR011012">
    <property type="entry name" value="Longin-like_dom_sf"/>
</dbReference>
<sequence>MKLFAITVLYKGQSNAVSLSSAYDLNSFGYFQKRSAQEFMKFTSRIVVERTQIGLRSTVKERDYDCHTYVRNDSLSGVVIADQEYPSRVAFTVLNKVLDEFSTEVSNSRWPTAAEDSITFKNLEKYLEDYQNPAKADPMMRLQSDLDETKIIMHSTIDAMLQRGEKLDDLVAKSNDLSAQSKTFYKTAKKTNSCCIIQ</sequence>
<evidence type="ECO:0000256" key="5">
    <source>
        <dbReference type="ARBA" id="ARBA00023139"/>
    </source>
</evidence>
<reference evidence="14 15" key="1">
    <citation type="submission" date="2025-04" db="UniProtKB">
        <authorList>
            <consortium name="RefSeq"/>
        </authorList>
    </citation>
    <scope>IDENTIFICATION</scope>
</reference>
<protein>
    <submittedName>
        <fullName evidence="14 15">Synaptobrevin homolog YKT6-like</fullName>
    </submittedName>
</protein>
<evidence type="ECO:0000256" key="6">
    <source>
        <dbReference type="ARBA" id="ARBA00023288"/>
    </source>
</evidence>
<evidence type="ECO:0000256" key="7">
    <source>
        <dbReference type="ARBA" id="ARBA00023289"/>
    </source>
</evidence>
<keyword evidence="7" id="KW-0636">Prenylation</keyword>
<dbReference type="Pfam" id="PF13774">
    <property type="entry name" value="Longin"/>
    <property type="match status" value="1"/>
</dbReference>
<dbReference type="SUPFAM" id="SSF64356">
    <property type="entry name" value="SNARE-like"/>
    <property type="match status" value="1"/>
</dbReference>
<evidence type="ECO:0000256" key="1">
    <source>
        <dbReference type="ARBA" id="ARBA00004444"/>
    </source>
</evidence>
<evidence type="ECO:0000313" key="13">
    <source>
        <dbReference type="Proteomes" id="UP000694845"/>
    </source>
</evidence>
<dbReference type="PROSITE" id="PS50892">
    <property type="entry name" value="V_SNARE"/>
    <property type="match status" value="1"/>
</dbReference>
<dbReference type="Gene3D" id="3.30.450.50">
    <property type="entry name" value="Longin domain"/>
    <property type="match status" value="1"/>
</dbReference>
<dbReference type="AlphaFoldDB" id="A0A8B7ZM68"/>
<evidence type="ECO:0000313" key="14">
    <source>
        <dbReference type="RefSeq" id="XP_022106712.1"/>
    </source>
</evidence>
<dbReference type="SUPFAM" id="SSF58038">
    <property type="entry name" value="SNARE fusion complex"/>
    <property type="match status" value="1"/>
</dbReference>
<dbReference type="SMART" id="SM01270">
    <property type="entry name" value="Longin"/>
    <property type="match status" value="1"/>
</dbReference>
<comment type="function">
    <text evidence="8">Vesicular soluble NSF attachment protein receptor (v-SNARE) mediating vesicle docking and fusion to a specific acceptor cellular compartment. Functions in endoplasmic reticulum to Golgi transport; as part of a SNARE complex composed of GOSR1, GOSR2 and STX5. Functions in early/recycling endosome to TGN transport; as part of a SNARE complex composed of BET1L, GOSR1 and STX5. Has a S-palmitoyl transferase activity.</text>
</comment>
<dbReference type="PANTHER" id="PTHR45806">
    <property type="entry name" value="SYNAPTOBREVIN HOMOLOG YKT6"/>
    <property type="match status" value="1"/>
</dbReference>
<dbReference type="GO" id="GO:0005484">
    <property type="term" value="F:SNAP receptor activity"/>
    <property type="evidence" value="ECO:0007669"/>
    <property type="project" value="TreeGrafter"/>
</dbReference>
<dbReference type="OMA" id="MINEIYM"/>
<feature type="domain" description="Longin" evidence="11">
    <location>
        <begin position="8"/>
        <end position="127"/>
    </location>
</feature>
<dbReference type="RefSeq" id="XP_022106712.1">
    <property type="nucleotide sequence ID" value="XM_022251020.1"/>
</dbReference>
<comment type="similarity">
    <text evidence="2">Belongs to the synaptobrevin family.</text>
</comment>
<dbReference type="Pfam" id="PF00957">
    <property type="entry name" value="Synaptobrevin"/>
    <property type="match status" value="1"/>
</dbReference>
<dbReference type="InterPro" id="IPR010908">
    <property type="entry name" value="Longin_dom"/>
</dbReference>
<proteinExistence type="inferred from homology"/>
<accession>A0A8B7ZM68</accession>
<evidence type="ECO:0000256" key="3">
    <source>
        <dbReference type="ARBA" id="ARBA00022481"/>
    </source>
</evidence>
<dbReference type="CDD" id="cd14824">
    <property type="entry name" value="Longin"/>
    <property type="match status" value="1"/>
</dbReference>
<dbReference type="GO" id="GO:0030659">
    <property type="term" value="C:cytoplasmic vesicle membrane"/>
    <property type="evidence" value="ECO:0007669"/>
    <property type="project" value="UniProtKB-SubCell"/>
</dbReference>
<feature type="domain" description="V-SNARE coiled-coil homology" evidence="12">
    <location>
        <begin position="138"/>
        <end position="198"/>
    </location>
</feature>
<dbReference type="OrthoDB" id="27923at2759"/>
<keyword evidence="6" id="KW-0449">Lipoprotein</keyword>
<keyword evidence="4" id="KW-0472">Membrane</keyword>
<dbReference type="Gene3D" id="1.20.5.110">
    <property type="match status" value="1"/>
</dbReference>
<evidence type="ECO:0000256" key="10">
    <source>
        <dbReference type="PROSITE-ProRule" id="PRU00290"/>
    </source>
</evidence>
<gene>
    <name evidence="14 15" type="primary">LOC110987886</name>
</gene>
<dbReference type="KEGG" id="aplc:110987886"/>
<evidence type="ECO:0000256" key="8">
    <source>
        <dbReference type="ARBA" id="ARBA00025256"/>
    </source>
</evidence>
<dbReference type="GeneID" id="110987886"/>
<dbReference type="CDD" id="cd15867">
    <property type="entry name" value="R-SNARE_YKT6"/>
    <property type="match status" value="1"/>
</dbReference>